<evidence type="ECO:0000256" key="4">
    <source>
        <dbReference type="ARBA" id="ARBA00023054"/>
    </source>
</evidence>
<dbReference type="eggNOG" id="KOG3080">
    <property type="taxonomic scope" value="Eukaryota"/>
</dbReference>
<comment type="similarity">
    <text evidence="2">Belongs to the EBP2 family.</text>
</comment>
<dbReference type="PANTHER" id="PTHR13028">
    <property type="entry name" value="RRNA PROCESSING PROTEIN EBNA1-BINDING PROTEIN-RELATED"/>
    <property type="match status" value="1"/>
</dbReference>
<keyword evidence="8" id="KW-1185">Reference proteome</keyword>
<dbReference type="GO" id="GO:0006364">
    <property type="term" value="P:rRNA processing"/>
    <property type="evidence" value="ECO:0007669"/>
    <property type="project" value="TreeGrafter"/>
</dbReference>
<name>L1J4Q0_GUITC</name>
<dbReference type="RefSeq" id="XP_005830493.1">
    <property type="nucleotide sequence ID" value="XM_005830436.1"/>
</dbReference>
<dbReference type="GeneID" id="17300057"/>
<dbReference type="AlphaFoldDB" id="L1J4Q0"/>
<dbReference type="GO" id="GO:0005730">
    <property type="term" value="C:nucleolus"/>
    <property type="evidence" value="ECO:0007669"/>
    <property type="project" value="UniProtKB-SubCell"/>
</dbReference>
<evidence type="ECO:0000256" key="1">
    <source>
        <dbReference type="ARBA" id="ARBA00004604"/>
    </source>
</evidence>
<dbReference type="GO" id="GO:0034399">
    <property type="term" value="C:nuclear periphery"/>
    <property type="evidence" value="ECO:0007669"/>
    <property type="project" value="TreeGrafter"/>
</dbReference>
<protein>
    <submittedName>
        <fullName evidence="6 7">Uncharacterized protein</fullName>
    </submittedName>
</protein>
<reference evidence="6 8" key="1">
    <citation type="journal article" date="2012" name="Nature">
        <title>Algal genomes reveal evolutionary mosaicism and the fate of nucleomorphs.</title>
        <authorList>
            <consortium name="DOE Joint Genome Institute"/>
            <person name="Curtis B.A."/>
            <person name="Tanifuji G."/>
            <person name="Burki F."/>
            <person name="Gruber A."/>
            <person name="Irimia M."/>
            <person name="Maruyama S."/>
            <person name="Arias M.C."/>
            <person name="Ball S.G."/>
            <person name="Gile G.H."/>
            <person name="Hirakawa Y."/>
            <person name="Hopkins J.F."/>
            <person name="Kuo A."/>
            <person name="Rensing S.A."/>
            <person name="Schmutz J."/>
            <person name="Symeonidi A."/>
            <person name="Elias M."/>
            <person name="Eveleigh R.J."/>
            <person name="Herman E.K."/>
            <person name="Klute M.J."/>
            <person name="Nakayama T."/>
            <person name="Obornik M."/>
            <person name="Reyes-Prieto A."/>
            <person name="Armbrust E.V."/>
            <person name="Aves S.J."/>
            <person name="Beiko R.G."/>
            <person name="Coutinho P."/>
            <person name="Dacks J.B."/>
            <person name="Durnford D.G."/>
            <person name="Fast N.M."/>
            <person name="Green B.R."/>
            <person name="Grisdale C.J."/>
            <person name="Hempel F."/>
            <person name="Henrissat B."/>
            <person name="Hoppner M.P."/>
            <person name="Ishida K."/>
            <person name="Kim E."/>
            <person name="Koreny L."/>
            <person name="Kroth P.G."/>
            <person name="Liu Y."/>
            <person name="Malik S.B."/>
            <person name="Maier U.G."/>
            <person name="McRose D."/>
            <person name="Mock T."/>
            <person name="Neilson J.A."/>
            <person name="Onodera N.T."/>
            <person name="Poole A.M."/>
            <person name="Pritham E.J."/>
            <person name="Richards T.A."/>
            <person name="Rocap G."/>
            <person name="Roy S.W."/>
            <person name="Sarai C."/>
            <person name="Schaack S."/>
            <person name="Shirato S."/>
            <person name="Slamovits C.H."/>
            <person name="Spencer D.F."/>
            <person name="Suzuki S."/>
            <person name="Worden A.Z."/>
            <person name="Zauner S."/>
            <person name="Barry K."/>
            <person name="Bell C."/>
            <person name="Bharti A.K."/>
            <person name="Crow J.A."/>
            <person name="Grimwood J."/>
            <person name="Kramer R."/>
            <person name="Lindquist E."/>
            <person name="Lucas S."/>
            <person name="Salamov A."/>
            <person name="McFadden G.I."/>
            <person name="Lane C.E."/>
            <person name="Keeling P.J."/>
            <person name="Gray M.W."/>
            <person name="Grigoriev I.V."/>
            <person name="Archibald J.M."/>
        </authorList>
    </citation>
    <scope>NUCLEOTIDE SEQUENCE</scope>
    <source>
        <strain evidence="6 8">CCMP2712</strain>
    </source>
</reference>
<dbReference type="EMBL" id="JH993010">
    <property type="protein sequence ID" value="EKX43513.1"/>
    <property type="molecule type" value="Genomic_DNA"/>
</dbReference>
<accession>L1J4Q0</accession>
<sequence>DVNDDLKRELAFYDIALAGVKDCQEMCKSSGIPYERPKDFYAEMVKTDDHMLKVKKQLIEQSAKVEAAEIRRKQREAKKYGKALQVERKIEKDKRKKDELESISKW</sequence>
<organism evidence="6">
    <name type="scientific">Guillardia theta (strain CCMP2712)</name>
    <name type="common">Cryptophyte</name>
    <dbReference type="NCBI Taxonomy" id="905079"/>
    <lineage>
        <taxon>Eukaryota</taxon>
        <taxon>Cryptophyceae</taxon>
        <taxon>Pyrenomonadales</taxon>
        <taxon>Geminigeraceae</taxon>
        <taxon>Guillardia</taxon>
    </lineage>
</organism>
<dbReference type="OMA" id="TRVPWIE"/>
<proteinExistence type="inferred from homology"/>
<keyword evidence="3" id="KW-0690">Ribosome biogenesis</keyword>
<dbReference type="GO" id="GO:0042273">
    <property type="term" value="P:ribosomal large subunit biogenesis"/>
    <property type="evidence" value="ECO:0007669"/>
    <property type="project" value="TreeGrafter"/>
</dbReference>
<dbReference type="EnsemblProtists" id="EKX43513">
    <property type="protein sequence ID" value="EKX43513"/>
    <property type="gene ID" value="GUITHDRAFT_45163"/>
</dbReference>
<dbReference type="InterPro" id="IPR008610">
    <property type="entry name" value="Ebp2"/>
</dbReference>
<reference evidence="8" key="2">
    <citation type="submission" date="2012-11" db="EMBL/GenBank/DDBJ databases">
        <authorList>
            <person name="Kuo A."/>
            <person name="Curtis B.A."/>
            <person name="Tanifuji G."/>
            <person name="Burki F."/>
            <person name="Gruber A."/>
            <person name="Irimia M."/>
            <person name="Maruyama S."/>
            <person name="Arias M.C."/>
            <person name="Ball S.G."/>
            <person name="Gile G.H."/>
            <person name="Hirakawa Y."/>
            <person name="Hopkins J.F."/>
            <person name="Rensing S.A."/>
            <person name="Schmutz J."/>
            <person name="Symeonidi A."/>
            <person name="Elias M."/>
            <person name="Eveleigh R.J."/>
            <person name="Herman E.K."/>
            <person name="Klute M.J."/>
            <person name="Nakayama T."/>
            <person name="Obornik M."/>
            <person name="Reyes-Prieto A."/>
            <person name="Armbrust E.V."/>
            <person name="Aves S.J."/>
            <person name="Beiko R.G."/>
            <person name="Coutinho P."/>
            <person name="Dacks J.B."/>
            <person name="Durnford D.G."/>
            <person name="Fast N.M."/>
            <person name="Green B.R."/>
            <person name="Grisdale C."/>
            <person name="Hempe F."/>
            <person name="Henrissat B."/>
            <person name="Hoppner M.P."/>
            <person name="Ishida K.-I."/>
            <person name="Kim E."/>
            <person name="Koreny L."/>
            <person name="Kroth P.G."/>
            <person name="Liu Y."/>
            <person name="Malik S.-B."/>
            <person name="Maier U.G."/>
            <person name="McRose D."/>
            <person name="Mock T."/>
            <person name="Neilson J.A."/>
            <person name="Onodera N.T."/>
            <person name="Poole A.M."/>
            <person name="Pritham E.J."/>
            <person name="Richards T.A."/>
            <person name="Rocap G."/>
            <person name="Roy S.W."/>
            <person name="Sarai C."/>
            <person name="Schaack S."/>
            <person name="Shirato S."/>
            <person name="Slamovits C.H."/>
            <person name="Spencer D.F."/>
            <person name="Suzuki S."/>
            <person name="Worden A.Z."/>
            <person name="Zauner S."/>
            <person name="Barry K."/>
            <person name="Bell C."/>
            <person name="Bharti A.K."/>
            <person name="Crow J.A."/>
            <person name="Grimwood J."/>
            <person name="Kramer R."/>
            <person name="Lindquist E."/>
            <person name="Lucas S."/>
            <person name="Salamov A."/>
            <person name="McFadden G.I."/>
            <person name="Lane C.E."/>
            <person name="Keeling P.J."/>
            <person name="Gray M.W."/>
            <person name="Grigoriev I.V."/>
            <person name="Archibald J.M."/>
        </authorList>
    </citation>
    <scope>NUCLEOTIDE SEQUENCE</scope>
    <source>
        <strain evidence="8">CCMP2712</strain>
    </source>
</reference>
<feature type="non-terminal residue" evidence="6">
    <location>
        <position position="106"/>
    </location>
</feature>
<dbReference type="Proteomes" id="UP000011087">
    <property type="component" value="Unassembled WGS sequence"/>
</dbReference>
<gene>
    <name evidence="6" type="ORF">GUITHDRAFT_45163</name>
</gene>
<keyword evidence="4" id="KW-0175">Coiled coil</keyword>
<keyword evidence="5" id="KW-0539">Nucleus</keyword>
<comment type="subcellular location">
    <subcellularLocation>
        <location evidence="1">Nucleus</location>
        <location evidence="1">Nucleolus</location>
    </subcellularLocation>
</comment>
<dbReference type="OrthoDB" id="443772at2759"/>
<dbReference type="PaxDb" id="55529-EKX43513"/>
<evidence type="ECO:0000313" key="6">
    <source>
        <dbReference type="EMBL" id="EKX43513.1"/>
    </source>
</evidence>
<dbReference type="PANTHER" id="PTHR13028:SF0">
    <property type="entry name" value="RRNA-PROCESSING PROTEIN EBP2-RELATED"/>
    <property type="match status" value="1"/>
</dbReference>
<evidence type="ECO:0000256" key="5">
    <source>
        <dbReference type="ARBA" id="ARBA00023242"/>
    </source>
</evidence>
<dbReference type="STRING" id="905079.L1J4Q0"/>
<dbReference type="HOGENOM" id="CLU_036007_4_1_1"/>
<evidence type="ECO:0000256" key="2">
    <source>
        <dbReference type="ARBA" id="ARBA00007336"/>
    </source>
</evidence>
<feature type="non-terminal residue" evidence="6">
    <location>
        <position position="1"/>
    </location>
</feature>
<dbReference type="KEGG" id="gtt:GUITHDRAFT_45163"/>
<evidence type="ECO:0000313" key="8">
    <source>
        <dbReference type="Proteomes" id="UP000011087"/>
    </source>
</evidence>
<reference evidence="7" key="3">
    <citation type="submission" date="2015-06" db="UniProtKB">
        <authorList>
            <consortium name="EnsemblProtists"/>
        </authorList>
    </citation>
    <scope>IDENTIFICATION</scope>
</reference>
<dbReference type="Pfam" id="PF05890">
    <property type="entry name" value="Ebp2"/>
    <property type="match status" value="1"/>
</dbReference>
<dbReference type="GO" id="GO:0030687">
    <property type="term" value="C:preribosome, large subunit precursor"/>
    <property type="evidence" value="ECO:0007669"/>
    <property type="project" value="TreeGrafter"/>
</dbReference>
<evidence type="ECO:0000256" key="3">
    <source>
        <dbReference type="ARBA" id="ARBA00022517"/>
    </source>
</evidence>
<evidence type="ECO:0000313" key="7">
    <source>
        <dbReference type="EnsemblProtists" id="EKX43513"/>
    </source>
</evidence>